<keyword evidence="1" id="KW-0812">Transmembrane</keyword>
<name>A0ABV8CXQ5_9STRE</name>
<dbReference type="Proteomes" id="UP001595807">
    <property type="component" value="Unassembled WGS sequence"/>
</dbReference>
<accession>A0ABV8CXQ5</accession>
<dbReference type="RefSeq" id="WP_380427947.1">
    <property type="nucleotide sequence ID" value="NZ_JBHRZV010000052.1"/>
</dbReference>
<sequence length="435" mass="48262">MKKLSELGLTGKKLVFQGILLTLLGLILVFTGVKLPTILIKLFVYGLLALGGIDMLLRVFKKIPSQEPIVVSILKLAFLLWLAGTDMVTDVPLYLFGLLMAVYQIFSAAINLITYALYVKDSIRPRMRLLIDGIWLAILGFSTLLASNANANFQFLYLGLYLIFYGLSNLRDGLFFEKELGKNSLKRRVRVPLPLAVAALIPLGTLNKINAFLLENSEETASEAYDIVKENSGASDMTVFVHVAQDGVHAVGHLDFAYRDKVYGFGSYDPSSEHLFGAMGDGVLFTAKKEEYIRFCNQDGLNLLAYDLVLSEEQKTAVEQKIREIEEWTYTWQPSADLLSKDKDGNPQPIYAYQLQSAIGGQFFKFKSSKFKSYFVLSTNCVLLVDSVLGSAGTAILSPKGFIAPGTYQAYLDREFEKPHSLVIGKKVYQASPGS</sequence>
<evidence type="ECO:0000313" key="3">
    <source>
        <dbReference type="Proteomes" id="UP001595807"/>
    </source>
</evidence>
<organism evidence="2 3">
    <name type="scientific">Streptococcus caprae</name>
    <dbReference type="NCBI Taxonomy" id="1640501"/>
    <lineage>
        <taxon>Bacteria</taxon>
        <taxon>Bacillati</taxon>
        <taxon>Bacillota</taxon>
        <taxon>Bacilli</taxon>
        <taxon>Lactobacillales</taxon>
        <taxon>Streptococcaceae</taxon>
        <taxon>Streptococcus</taxon>
    </lineage>
</organism>
<feature type="transmembrane region" description="Helical" evidence="1">
    <location>
        <begin position="191"/>
        <end position="213"/>
    </location>
</feature>
<keyword evidence="3" id="KW-1185">Reference proteome</keyword>
<protein>
    <recommendedName>
        <fullName evidence="4">DUF308 domain-containing protein</fullName>
    </recommendedName>
</protein>
<feature type="transmembrane region" description="Helical" evidence="1">
    <location>
        <begin position="94"/>
        <end position="117"/>
    </location>
</feature>
<gene>
    <name evidence="2" type="ORF">ACFORF_10350</name>
</gene>
<evidence type="ECO:0000313" key="2">
    <source>
        <dbReference type="EMBL" id="MFC3928951.1"/>
    </source>
</evidence>
<feature type="transmembrane region" description="Helical" evidence="1">
    <location>
        <begin position="69"/>
        <end position="88"/>
    </location>
</feature>
<feature type="transmembrane region" description="Helical" evidence="1">
    <location>
        <begin position="129"/>
        <end position="147"/>
    </location>
</feature>
<feature type="transmembrane region" description="Helical" evidence="1">
    <location>
        <begin position="14"/>
        <end position="32"/>
    </location>
</feature>
<dbReference type="EMBL" id="JBHRZV010000052">
    <property type="protein sequence ID" value="MFC3928951.1"/>
    <property type="molecule type" value="Genomic_DNA"/>
</dbReference>
<comment type="caution">
    <text evidence="2">The sequence shown here is derived from an EMBL/GenBank/DDBJ whole genome shotgun (WGS) entry which is preliminary data.</text>
</comment>
<reference evidence="3" key="1">
    <citation type="journal article" date="2019" name="Int. J. Syst. Evol. Microbiol.">
        <title>The Global Catalogue of Microorganisms (GCM) 10K type strain sequencing project: providing services to taxonomists for standard genome sequencing and annotation.</title>
        <authorList>
            <consortium name="The Broad Institute Genomics Platform"/>
            <consortium name="The Broad Institute Genome Sequencing Center for Infectious Disease"/>
            <person name="Wu L."/>
            <person name="Ma J."/>
        </authorList>
    </citation>
    <scope>NUCLEOTIDE SEQUENCE [LARGE SCALE GENOMIC DNA]</scope>
    <source>
        <strain evidence="3">CCUG 67170</strain>
    </source>
</reference>
<feature type="transmembrane region" description="Helical" evidence="1">
    <location>
        <begin position="38"/>
        <end position="57"/>
    </location>
</feature>
<feature type="transmembrane region" description="Helical" evidence="1">
    <location>
        <begin position="153"/>
        <end position="170"/>
    </location>
</feature>
<evidence type="ECO:0000256" key="1">
    <source>
        <dbReference type="SAM" id="Phobius"/>
    </source>
</evidence>
<proteinExistence type="predicted"/>
<evidence type="ECO:0008006" key="4">
    <source>
        <dbReference type="Google" id="ProtNLM"/>
    </source>
</evidence>
<keyword evidence="1" id="KW-1133">Transmembrane helix</keyword>
<keyword evidence="1" id="KW-0472">Membrane</keyword>